<gene>
    <name evidence="2" type="ORF">PCA10_27010</name>
</gene>
<evidence type="ECO:0000313" key="2">
    <source>
        <dbReference type="EMBL" id="BAN48433.1"/>
    </source>
</evidence>
<proteinExistence type="predicted"/>
<dbReference type="PATRIC" id="fig|1245471.3.peg.2735"/>
<dbReference type="KEGG" id="pre:PCA10_27010"/>
<evidence type="ECO:0000313" key="3">
    <source>
        <dbReference type="Proteomes" id="UP000015503"/>
    </source>
</evidence>
<keyword evidence="1" id="KW-0812">Transmembrane</keyword>
<reference evidence="2 3" key="1">
    <citation type="journal article" date="2013" name="Genome Announc.">
        <title>Complete Genome Sequence of the Carbazole Degrader Pseudomonas resinovorans Strain CA10 (NBRC 106553).</title>
        <authorList>
            <person name="Shintani M."/>
            <person name="Hosoyama A."/>
            <person name="Ohji S."/>
            <person name="Tsuchikane K."/>
            <person name="Takarada H."/>
            <person name="Yamazoe A."/>
            <person name="Fujita N."/>
            <person name="Nojiri H."/>
        </authorList>
    </citation>
    <scope>NUCLEOTIDE SEQUENCE [LARGE SCALE GENOMIC DNA]</scope>
    <source>
        <strain evidence="2 3">NBRC 106553</strain>
    </source>
</reference>
<keyword evidence="3" id="KW-1185">Reference proteome</keyword>
<dbReference type="STRING" id="1245471.PCA10_27010"/>
<feature type="transmembrane region" description="Helical" evidence="1">
    <location>
        <begin position="28"/>
        <end position="49"/>
    </location>
</feature>
<sequence length="167" mass="18809">MTAAAPSIDQLRELAVPAPLVSYWPQTWGWLVLLLVLLLIAGMWATLRWRRWQRDRYRREALARLDTLGQALADPERRLPALRELPVLLKRVALSMPNAPEVAGLGGVEWQAFLARSAPRPLPEDFAAQLFTVAYAPDAQVKGMPDAEVRALFSTSRHWIEAHRVAV</sequence>
<name>S6ARB8_METRE</name>
<dbReference type="Pfam" id="PF14316">
    <property type="entry name" value="DUF4381"/>
    <property type="match status" value="1"/>
</dbReference>
<keyword evidence="1" id="KW-0472">Membrane</keyword>
<dbReference type="RefSeq" id="WP_016492627.1">
    <property type="nucleotide sequence ID" value="NC_021499.1"/>
</dbReference>
<dbReference type="AlphaFoldDB" id="S6ARB8"/>
<evidence type="ECO:0000256" key="1">
    <source>
        <dbReference type="SAM" id="Phobius"/>
    </source>
</evidence>
<keyword evidence="1" id="KW-1133">Transmembrane helix</keyword>
<dbReference type="HOGENOM" id="CLU_113195_1_0_6"/>
<dbReference type="EMBL" id="AP013068">
    <property type="protein sequence ID" value="BAN48433.1"/>
    <property type="molecule type" value="Genomic_DNA"/>
</dbReference>
<evidence type="ECO:0008006" key="4">
    <source>
        <dbReference type="Google" id="ProtNLM"/>
    </source>
</evidence>
<dbReference type="InterPro" id="IPR025489">
    <property type="entry name" value="DUF4381"/>
</dbReference>
<protein>
    <recommendedName>
        <fullName evidence="4">Alpha-2 type XI collagen</fullName>
    </recommendedName>
</protein>
<accession>S6ARB8</accession>
<organism evidence="2 3">
    <name type="scientific">Metapseudomonas resinovorans NBRC 106553</name>
    <dbReference type="NCBI Taxonomy" id="1245471"/>
    <lineage>
        <taxon>Bacteria</taxon>
        <taxon>Pseudomonadati</taxon>
        <taxon>Pseudomonadota</taxon>
        <taxon>Gammaproteobacteria</taxon>
        <taxon>Pseudomonadales</taxon>
        <taxon>Pseudomonadaceae</taxon>
        <taxon>Metapseudomonas</taxon>
    </lineage>
</organism>
<dbReference type="OrthoDB" id="5406089at2"/>
<dbReference type="Proteomes" id="UP000015503">
    <property type="component" value="Chromosome"/>
</dbReference>